<reference evidence="1 2" key="1">
    <citation type="journal article" date="2006" name="Science">
        <title>Phytophthora genome sequences uncover evolutionary origins and mechanisms of pathogenesis.</title>
        <authorList>
            <person name="Tyler B.M."/>
            <person name="Tripathy S."/>
            <person name="Zhang X."/>
            <person name="Dehal P."/>
            <person name="Jiang R.H."/>
            <person name="Aerts A."/>
            <person name="Arredondo F.D."/>
            <person name="Baxter L."/>
            <person name="Bensasson D."/>
            <person name="Beynon J.L."/>
            <person name="Chapman J."/>
            <person name="Damasceno C.M."/>
            <person name="Dorrance A.E."/>
            <person name="Dou D."/>
            <person name="Dickerman A.W."/>
            <person name="Dubchak I.L."/>
            <person name="Garbelotto M."/>
            <person name="Gijzen M."/>
            <person name="Gordon S.G."/>
            <person name="Govers F."/>
            <person name="Grunwald N.J."/>
            <person name="Huang W."/>
            <person name="Ivors K.L."/>
            <person name="Jones R.W."/>
            <person name="Kamoun S."/>
            <person name="Krampis K."/>
            <person name="Lamour K.H."/>
            <person name="Lee M.K."/>
            <person name="McDonald W.H."/>
            <person name="Medina M."/>
            <person name="Meijer H.J."/>
            <person name="Nordberg E.K."/>
            <person name="Maclean D.J."/>
            <person name="Ospina-Giraldo M.D."/>
            <person name="Morris P.F."/>
            <person name="Phuntumart V."/>
            <person name="Putnam N.H."/>
            <person name="Rash S."/>
            <person name="Rose J.K."/>
            <person name="Sakihama Y."/>
            <person name="Salamov A.A."/>
            <person name="Savidor A."/>
            <person name="Scheuring C.F."/>
            <person name="Smith B.M."/>
            <person name="Sobral B.W."/>
            <person name="Terry A."/>
            <person name="Torto-Alalibo T.A."/>
            <person name="Win J."/>
            <person name="Xu Z."/>
            <person name="Zhang H."/>
            <person name="Grigoriev I.V."/>
            <person name="Rokhsar D.S."/>
            <person name="Boore J.L."/>
        </authorList>
    </citation>
    <scope>NUCLEOTIDE SEQUENCE [LARGE SCALE GENOMIC DNA]</scope>
    <source>
        <strain evidence="1 2">P6497</strain>
    </source>
</reference>
<dbReference type="KEGG" id="psoj:PHYSODRAFT_525465"/>
<dbReference type="InParanoid" id="G5A6Q4"/>
<dbReference type="RefSeq" id="XP_009535642.1">
    <property type="nucleotide sequence ID" value="XM_009537347.1"/>
</dbReference>
<dbReference type="EMBL" id="JH159160">
    <property type="protein sequence ID" value="EGZ09009.1"/>
    <property type="molecule type" value="Genomic_DNA"/>
</dbReference>
<gene>
    <name evidence="1" type="ORF">PHYSODRAFT_525465</name>
</gene>
<accession>G5A6Q4</accession>
<dbReference type="Proteomes" id="UP000002640">
    <property type="component" value="Unassembled WGS sequence"/>
</dbReference>
<feature type="non-terminal residue" evidence="1">
    <location>
        <position position="1"/>
    </location>
</feature>
<name>G5A6Q4_PHYSP</name>
<evidence type="ECO:0000313" key="1">
    <source>
        <dbReference type="EMBL" id="EGZ09009.1"/>
    </source>
</evidence>
<dbReference type="GeneID" id="20660874"/>
<keyword evidence="2" id="KW-1185">Reference proteome</keyword>
<protein>
    <submittedName>
        <fullName evidence="1">Uncharacterized protein</fullName>
    </submittedName>
</protein>
<evidence type="ECO:0000313" key="2">
    <source>
        <dbReference type="Proteomes" id="UP000002640"/>
    </source>
</evidence>
<proteinExistence type="predicted"/>
<organism evidence="1 2">
    <name type="scientific">Phytophthora sojae (strain P6497)</name>
    <name type="common">Soybean stem and root rot agent</name>
    <name type="synonym">Phytophthora megasperma f. sp. glycines</name>
    <dbReference type="NCBI Taxonomy" id="1094619"/>
    <lineage>
        <taxon>Eukaryota</taxon>
        <taxon>Sar</taxon>
        <taxon>Stramenopiles</taxon>
        <taxon>Oomycota</taxon>
        <taxon>Peronosporomycetes</taxon>
        <taxon>Peronosporales</taxon>
        <taxon>Peronosporaceae</taxon>
        <taxon>Phytophthora</taxon>
    </lineage>
</organism>
<dbReference type="AlphaFoldDB" id="G5A6Q4"/>
<sequence>KQKLVSFHAAIAHADMCSEHVAIACSMFLYYFFQNHPKLGWDETTTISSLA</sequence>